<organism evidence="8 9">
    <name type="scientific">Catenulispora yoronensis</name>
    <dbReference type="NCBI Taxonomy" id="450799"/>
    <lineage>
        <taxon>Bacteria</taxon>
        <taxon>Bacillati</taxon>
        <taxon>Actinomycetota</taxon>
        <taxon>Actinomycetes</taxon>
        <taxon>Catenulisporales</taxon>
        <taxon>Catenulisporaceae</taxon>
        <taxon>Catenulispora</taxon>
    </lineage>
</organism>
<dbReference type="PANTHER" id="PTHR30055:SF200">
    <property type="entry name" value="HTH-TYPE TRANSCRIPTIONAL REPRESSOR BDCR"/>
    <property type="match status" value="1"/>
</dbReference>
<keyword evidence="2" id="KW-0805">Transcription regulation</keyword>
<reference evidence="9" key="1">
    <citation type="journal article" date="2019" name="Int. J. Syst. Evol. Microbiol.">
        <title>The Global Catalogue of Microorganisms (GCM) 10K type strain sequencing project: providing services to taxonomists for standard genome sequencing and annotation.</title>
        <authorList>
            <consortium name="The Broad Institute Genomics Platform"/>
            <consortium name="The Broad Institute Genome Sequencing Center for Infectious Disease"/>
            <person name="Wu L."/>
            <person name="Ma J."/>
        </authorList>
    </citation>
    <scope>NUCLEOTIDE SEQUENCE [LARGE SCALE GENOMIC DNA]</scope>
    <source>
        <strain evidence="9">JCM 16014</strain>
    </source>
</reference>
<name>A0ABP5FXD0_9ACTN</name>
<dbReference type="InterPro" id="IPR039538">
    <property type="entry name" value="BetI_C"/>
</dbReference>
<dbReference type="PRINTS" id="PR00455">
    <property type="entry name" value="HTHTETR"/>
</dbReference>
<protein>
    <submittedName>
        <fullName evidence="8">TetR/AcrR family transcriptional regulator</fullName>
    </submittedName>
</protein>
<keyword evidence="3 5" id="KW-0238">DNA-binding</keyword>
<feature type="compositionally biased region" description="Low complexity" evidence="6">
    <location>
        <begin position="1"/>
        <end position="10"/>
    </location>
</feature>
<dbReference type="Pfam" id="PF13977">
    <property type="entry name" value="TetR_C_6"/>
    <property type="match status" value="1"/>
</dbReference>
<dbReference type="PROSITE" id="PS50977">
    <property type="entry name" value="HTH_TETR_2"/>
    <property type="match status" value="1"/>
</dbReference>
<comment type="caution">
    <text evidence="8">The sequence shown here is derived from an EMBL/GenBank/DDBJ whole genome shotgun (WGS) entry which is preliminary data.</text>
</comment>
<evidence type="ECO:0000256" key="5">
    <source>
        <dbReference type="PROSITE-ProRule" id="PRU00335"/>
    </source>
</evidence>
<feature type="compositionally biased region" description="Low complexity" evidence="6">
    <location>
        <begin position="21"/>
        <end position="35"/>
    </location>
</feature>
<dbReference type="InterPro" id="IPR036271">
    <property type="entry name" value="Tet_transcr_reg_TetR-rel_C_sf"/>
</dbReference>
<evidence type="ECO:0000313" key="9">
    <source>
        <dbReference type="Proteomes" id="UP001500751"/>
    </source>
</evidence>
<feature type="compositionally biased region" description="Pro residues" evidence="6">
    <location>
        <begin position="11"/>
        <end position="20"/>
    </location>
</feature>
<keyword evidence="9" id="KW-1185">Reference proteome</keyword>
<evidence type="ECO:0000313" key="8">
    <source>
        <dbReference type="EMBL" id="GAA2035884.1"/>
    </source>
</evidence>
<dbReference type="Pfam" id="PF00440">
    <property type="entry name" value="TetR_N"/>
    <property type="match status" value="1"/>
</dbReference>
<proteinExistence type="predicted"/>
<accession>A0ABP5FXD0</accession>
<evidence type="ECO:0000256" key="2">
    <source>
        <dbReference type="ARBA" id="ARBA00023015"/>
    </source>
</evidence>
<sequence length="240" mass="25247">MTPAAPNSPSDSPPNGPPNSPSDSSSTASGAPASADGRRARTRRAGRDKSEVLDAAVRVIADRGADATRFQDVAAASGVPVSSLQYYFGSREDLLLAAFRHASETEIAALQAHLGTTADPWQRLTRIADAALRDFPAFGNGSGRLWIEAWRFALRDAELRVDVLADYTAWRTLIAEAVRTGIAAGHFTTAESPDRVATLFLSLLDGLGMPLSLADPAITVDEARDSALGALAAILGYDEG</sequence>
<feature type="domain" description="HTH tetR-type" evidence="7">
    <location>
        <begin position="46"/>
        <end position="106"/>
    </location>
</feature>
<dbReference type="RefSeq" id="WP_344667227.1">
    <property type="nucleotide sequence ID" value="NZ_BAAAQN010000022.1"/>
</dbReference>
<keyword evidence="4" id="KW-0804">Transcription</keyword>
<evidence type="ECO:0000256" key="6">
    <source>
        <dbReference type="SAM" id="MobiDB-lite"/>
    </source>
</evidence>
<dbReference type="SUPFAM" id="SSF48498">
    <property type="entry name" value="Tetracyclin repressor-like, C-terminal domain"/>
    <property type="match status" value="1"/>
</dbReference>
<dbReference type="Gene3D" id="1.10.357.10">
    <property type="entry name" value="Tetracycline Repressor, domain 2"/>
    <property type="match status" value="1"/>
</dbReference>
<evidence type="ECO:0000259" key="7">
    <source>
        <dbReference type="PROSITE" id="PS50977"/>
    </source>
</evidence>
<dbReference type="InterPro" id="IPR009057">
    <property type="entry name" value="Homeodomain-like_sf"/>
</dbReference>
<evidence type="ECO:0000256" key="3">
    <source>
        <dbReference type="ARBA" id="ARBA00023125"/>
    </source>
</evidence>
<dbReference type="InterPro" id="IPR001647">
    <property type="entry name" value="HTH_TetR"/>
</dbReference>
<feature type="region of interest" description="Disordered" evidence="6">
    <location>
        <begin position="1"/>
        <end position="49"/>
    </location>
</feature>
<evidence type="ECO:0000256" key="4">
    <source>
        <dbReference type="ARBA" id="ARBA00023163"/>
    </source>
</evidence>
<feature type="DNA-binding region" description="H-T-H motif" evidence="5">
    <location>
        <begin position="69"/>
        <end position="88"/>
    </location>
</feature>
<dbReference type="InterPro" id="IPR050109">
    <property type="entry name" value="HTH-type_TetR-like_transc_reg"/>
</dbReference>
<dbReference type="PANTHER" id="PTHR30055">
    <property type="entry name" value="HTH-TYPE TRANSCRIPTIONAL REGULATOR RUTR"/>
    <property type="match status" value="1"/>
</dbReference>
<dbReference type="Proteomes" id="UP001500751">
    <property type="component" value="Unassembled WGS sequence"/>
</dbReference>
<keyword evidence="1" id="KW-0678">Repressor</keyword>
<dbReference type="EMBL" id="BAAAQN010000022">
    <property type="protein sequence ID" value="GAA2035884.1"/>
    <property type="molecule type" value="Genomic_DNA"/>
</dbReference>
<dbReference type="SUPFAM" id="SSF46689">
    <property type="entry name" value="Homeodomain-like"/>
    <property type="match status" value="1"/>
</dbReference>
<evidence type="ECO:0000256" key="1">
    <source>
        <dbReference type="ARBA" id="ARBA00022491"/>
    </source>
</evidence>
<gene>
    <name evidence="8" type="ORF">GCM10009839_40880</name>
</gene>